<dbReference type="EMBL" id="WIQZ01000072">
    <property type="protein sequence ID" value="KAF3128229.1"/>
    <property type="molecule type" value="Genomic_DNA"/>
</dbReference>
<dbReference type="AlphaFoldDB" id="A0A7C8JVD6"/>
<evidence type="ECO:0000313" key="4">
    <source>
        <dbReference type="Proteomes" id="UP000480548"/>
    </source>
</evidence>
<proteinExistence type="predicted"/>
<keyword evidence="1" id="KW-0812">Transmembrane</keyword>
<protein>
    <submittedName>
        <fullName evidence="3">Uncharacterized protein</fullName>
    </submittedName>
</protein>
<evidence type="ECO:0000256" key="2">
    <source>
        <dbReference type="SAM" id="SignalP"/>
    </source>
</evidence>
<accession>A0A7C8JVD6</accession>
<organism evidence="3 4">
    <name type="scientific">Orbilia oligospora</name>
    <name type="common">Nematode-trapping fungus</name>
    <name type="synonym">Arthrobotrys oligospora</name>
    <dbReference type="NCBI Taxonomy" id="2813651"/>
    <lineage>
        <taxon>Eukaryota</taxon>
        <taxon>Fungi</taxon>
        <taxon>Dikarya</taxon>
        <taxon>Ascomycota</taxon>
        <taxon>Pezizomycotina</taxon>
        <taxon>Orbiliomycetes</taxon>
        <taxon>Orbiliales</taxon>
        <taxon>Orbiliaceae</taxon>
        <taxon>Orbilia</taxon>
    </lineage>
</organism>
<gene>
    <name evidence="3" type="ORF">TWF703_009672</name>
</gene>
<evidence type="ECO:0000256" key="1">
    <source>
        <dbReference type="SAM" id="Phobius"/>
    </source>
</evidence>
<reference evidence="3 4" key="1">
    <citation type="submission" date="2019-06" db="EMBL/GenBank/DDBJ databases">
        <authorList>
            <person name="Palmer J.M."/>
        </authorList>
    </citation>
    <scope>NUCLEOTIDE SEQUENCE [LARGE SCALE GENOMIC DNA]</scope>
    <source>
        <strain evidence="3 4">TWF703</strain>
    </source>
</reference>
<keyword evidence="2" id="KW-0732">Signal</keyword>
<feature type="transmembrane region" description="Helical" evidence="1">
    <location>
        <begin position="323"/>
        <end position="348"/>
    </location>
</feature>
<feature type="signal peptide" evidence="2">
    <location>
        <begin position="1"/>
        <end position="20"/>
    </location>
</feature>
<comment type="caution">
    <text evidence="3">The sequence shown here is derived from an EMBL/GenBank/DDBJ whole genome shotgun (WGS) entry which is preliminary data.</text>
</comment>
<evidence type="ECO:0000313" key="3">
    <source>
        <dbReference type="EMBL" id="KAF3128229.1"/>
    </source>
</evidence>
<keyword evidence="1" id="KW-0472">Membrane</keyword>
<feature type="chain" id="PRO_5028943522" evidence="2">
    <location>
        <begin position="21"/>
        <end position="400"/>
    </location>
</feature>
<name>A0A7C8JVD6_ORBOL</name>
<keyword evidence="1" id="KW-1133">Transmembrane helix</keyword>
<dbReference type="Proteomes" id="UP000480548">
    <property type="component" value="Unassembled WGS sequence"/>
</dbReference>
<feature type="transmembrane region" description="Helical" evidence="1">
    <location>
        <begin position="192"/>
        <end position="214"/>
    </location>
</feature>
<feature type="transmembrane region" description="Helical" evidence="1">
    <location>
        <begin position="234"/>
        <end position="254"/>
    </location>
</feature>
<sequence>MRILSLLSIIALVSLGAALGDYEPFEYKNQFELPGGRSNASIDEPVRTPLKFRNFYSDFKARLEDISTTVCNLSLSAYDGDRAAREALGPVRNYCWTHANCILATLDERTKASFAGTTILLGLAPTTLSVLGPSVAEMALLSIHRPFITLLVSLGAPAVFPGRFLQWEDPLRANEPAVGAFLVRPLRSPWKWIILFLQYGFAAGAVTNVFHAAWRIGTRSIISWACPTNYWPVMWVLMSLLIHFCAILSLRTAITKKTEFGQPRNVEVELPQSVDENGQPIKKRSFPGAWIFLSEFTLSANSEWQVSDLYNIHLGPFPVMLQYLGAFLSVLYLVFGTLIFSSLLFIGLSEAVQLIMRLIASAAICRILVQFEVGGMIQVDERRVYKGIVQALLEGSGKEE</sequence>